<feature type="domain" description="FMN hydroxy acid dehydrogenase" evidence="6">
    <location>
        <begin position="1"/>
        <end position="379"/>
    </location>
</feature>
<comment type="similarity">
    <text evidence="5">Belongs to the FMN-dependent alpha-hydroxy acid dehydrogenase family.</text>
</comment>
<reference evidence="7 8" key="1">
    <citation type="submission" date="2024-08" db="EMBL/GenBank/DDBJ databases">
        <title>Genome sequence of Streptomyces aureus CACIA-1.46HGO.</title>
        <authorList>
            <person name="Evangelista-Martinez Z."/>
        </authorList>
    </citation>
    <scope>NUCLEOTIDE SEQUENCE [LARGE SCALE GENOMIC DNA]</scope>
    <source>
        <strain evidence="7 8">CACIA-1.46HGO</strain>
    </source>
</reference>
<dbReference type="InterPro" id="IPR000262">
    <property type="entry name" value="FMN-dep_DH"/>
</dbReference>
<comment type="caution">
    <text evidence="7">The sequence shown here is derived from an EMBL/GenBank/DDBJ whole genome shotgun (WGS) entry which is preliminary data.</text>
</comment>
<dbReference type="PANTHER" id="PTHR10578:SF107">
    <property type="entry name" value="2-HYDROXYACID OXIDASE 1"/>
    <property type="match status" value="1"/>
</dbReference>
<accession>A0ABV4S9W8</accession>
<dbReference type="PIRSF" id="PIRSF000138">
    <property type="entry name" value="Al-hdrx_acd_dh"/>
    <property type="match status" value="1"/>
</dbReference>
<dbReference type="InterPro" id="IPR013785">
    <property type="entry name" value="Aldolase_TIM"/>
</dbReference>
<keyword evidence="3" id="KW-0288">FMN</keyword>
<dbReference type="InterPro" id="IPR037396">
    <property type="entry name" value="FMN_HAD"/>
</dbReference>
<sequence>MPKRINVSDYRKAARKRLPHIVYDFLEGGALDEQTLASNTADLAGSPLQQRIMRDVSGIDLSTSVLGHRLRTPVLIAPMGLLSLFHPQADVHLARAAQAAGTVFVHSAWSGTPLKDVVAAAPGSVWCQAALWADPRLVDQHLERAADAGVDVLVIAGDVSVSSKRERDLHNGFTMRARPSVRGVFNAVRKPRWVSNFLFGPKITFGDQSTEGRPMTIQEMGEFMEADNDRVTWDDVRSIRERWPGKLVVKGIMSPADAQLAIDAGVDGIYISNHGGRQFDAQPSTFSALPAIAETVGDQADILVDSGIRRGSDIVKMRALGATACLIGRPAVYGAVQSGQRGAAAILDILTEELATALAFTGATSLADVGPGTLALNGTLTTAARAGSPRLMGSRR</sequence>
<keyword evidence="8" id="KW-1185">Reference proteome</keyword>
<dbReference type="GO" id="GO:0016491">
    <property type="term" value="F:oxidoreductase activity"/>
    <property type="evidence" value="ECO:0007669"/>
    <property type="project" value="UniProtKB-KW"/>
</dbReference>
<dbReference type="InterPro" id="IPR008259">
    <property type="entry name" value="FMN_hydac_DH_AS"/>
</dbReference>
<dbReference type="Gene3D" id="3.20.20.70">
    <property type="entry name" value="Aldolase class I"/>
    <property type="match status" value="1"/>
</dbReference>
<keyword evidence="4 7" id="KW-0560">Oxidoreductase</keyword>
<dbReference type="Proteomes" id="UP001571476">
    <property type="component" value="Unassembled WGS sequence"/>
</dbReference>
<proteinExistence type="inferred from homology"/>
<dbReference type="InterPro" id="IPR012133">
    <property type="entry name" value="Alpha-hydoxy_acid_DH_FMN"/>
</dbReference>
<protein>
    <submittedName>
        <fullName evidence="7">Alpha-hydroxy acid oxidase</fullName>
        <ecNumber evidence="7">1.-.-.-</ecNumber>
    </submittedName>
</protein>
<evidence type="ECO:0000256" key="4">
    <source>
        <dbReference type="ARBA" id="ARBA00023002"/>
    </source>
</evidence>
<evidence type="ECO:0000313" key="7">
    <source>
        <dbReference type="EMBL" id="MFA3835222.1"/>
    </source>
</evidence>
<name>A0ABV4S9W8_9ACTN</name>
<dbReference type="RefSeq" id="WP_372561264.1">
    <property type="nucleotide sequence ID" value="NZ_JBGOSP010000002.1"/>
</dbReference>
<gene>
    <name evidence="7" type="ORF">ACEG43_03325</name>
</gene>
<dbReference type="SUPFAM" id="SSF51395">
    <property type="entry name" value="FMN-linked oxidoreductases"/>
    <property type="match status" value="1"/>
</dbReference>
<organism evidence="7 8">
    <name type="scientific">Streptomyces aureus</name>
    <dbReference type="NCBI Taxonomy" id="193461"/>
    <lineage>
        <taxon>Bacteria</taxon>
        <taxon>Bacillati</taxon>
        <taxon>Actinomycetota</taxon>
        <taxon>Actinomycetes</taxon>
        <taxon>Kitasatosporales</taxon>
        <taxon>Streptomycetaceae</taxon>
        <taxon>Streptomyces</taxon>
    </lineage>
</organism>
<dbReference type="PROSITE" id="PS00557">
    <property type="entry name" value="FMN_HYDROXY_ACID_DH_1"/>
    <property type="match status" value="1"/>
</dbReference>
<evidence type="ECO:0000256" key="3">
    <source>
        <dbReference type="ARBA" id="ARBA00022643"/>
    </source>
</evidence>
<dbReference type="EC" id="1.-.-.-" evidence="7"/>
<evidence type="ECO:0000256" key="5">
    <source>
        <dbReference type="ARBA" id="ARBA00024042"/>
    </source>
</evidence>
<evidence type="ECO:0000313" key="8">
    <source>
        <dbReference type="Proteomes" id="UP001571476"/>
    </source>
</evidence>
<evidence type="ECO:0000259" key="6">
    <source>
        <dbReference type="PROSITE" id="PS51349"/>
    </source>
</evidence>
<dbReference type="EMBL" id="JBGOSP010000002">
    <property type="protein sequence ID" value="MFA3835222.1"/>
    <property type="molecule type" value="Genomic_DNA"/>
</dbReference>
<dbReference type="Pfam" id="PF01070">
    <property type="entry name" value="FMN_dh"/>
    <property type="match status" value="1"/>
</dbReference>
<keyword evidence="2" id="KW-0285">Flavoprotein</keyword>
<evidence type="ECO:0000256" key="2">
    <source>
        <dbReference type="ARBA" id="ARBA00022630"/>
    </source>
</evidence>
<evidence type="ECO:0000256" key="1">
    <source>
        <dbReference type="ARBA" id="ARBA00001917"/>
    </source>
</evidence>
<dbReference type="PANTHER" id="PTHR10578">
    <property type="entry name" value="S -2-HYDROXY-ACID OXIDASE-RELATED"/>
    <property type="match status" value="1"/>
</dbReference>
<dbReference type="CDD" id="cd02809">
    <property type="entry name" value="alpha_hydroxyacid_oxid_FMN"/>
    <property type="match status" value="1"/>
</dbReference>
<comment type="cofactor">
    <cofactor evidence="1">
        <name>FMN</name>
        <dbReference type="ChEBI" id="CHEBI:58210"/>
    </cofactor>
</comment>
<dbReference type="PROSITE" id="PS51349">
    <property type="entry name" value="FMN_HYDROXY_ACID_DH_2"/>
    <property type="match status" value="1"/>
</dbReference>